<reference evidence="1" key="1">
    <citation type="journal article" date="2014" name="Front. Microbiol.">
        <title>High frequency of phylogenetically diverse reductive dehalogenase-homologous genes in deep subseafloor sedimentary metagenomes.</title>
        <authorList>
            <person name="Kawai M."/>
            <person name="Futagami T."/>
            <person name="Toyoda A."/>
            <person name="Takaki Y."/>
            <person name="Nishi S."/>
            <person name="Hori S."/>
            <person name="Arai W."/>
            <person name="Tsubouchi T."/>
            <person name="Morono Y."/>
            <person name="Uchiyama I."/>
            <person name="Ito T."/>
            <person name="Fujiyama A."/>
            <person name="Inagaki F."/>
            <person name="Takami H."/>
        </authorList>
    </citation>
    <scope>NUCLEOTIDE SEQUENCE</scope>
    <source>
        <strain evidence="1">Expedition CK06-06</strain>
    </source>
</reference>
<evidence type="ECO:0000313" key="1">
    <source>
        <dbReference type="EMBL" id="GAG50353.1"/>
    </source>
</evidence>
<dbReference type="AlphaFoldDB" id="X0YPH7"/>
<dbReference type="EMBL" id="BARS01050655">
    <property type="protein sequence ID" value="GAG50353.1"/>
    <property type="molecule type" value="Genomic_DNA"/>
</dbReference>
<comment type="caution">
    <text evidence="1">The sequence shown here is derived from an EMBL/GenBank/DDBJ whole genome shotgun (WGS) entry which is preliminary data.</text>
</comment>
<accession>X0YPH7</accession>
<proteinExistence type="predicted"/>
<feature type="non-terminal residue" evidence="1">
    <location>
        <position position="1"/>
    </location>
</feature>
<name>X0YPH7_9ZZZZ</name>
<organism evidence="1">
    <name type="scientific">marine sediment metagenome</name>
    <dbReference type="NCBI Taxonomy" id="412755"/>
    <lineage>
        <taxon>unclassified sequences</taxon>
        <taxon>metagenomes</taxon>
        <taxon>ecological metagenomes</taxon>
    </lineage>
</organism>
<protein>
    <submittedName>
        <fullName evidence="1">Uncharacterized protein</fullName>
    </submittedName>
</protein>
<sequence>AALVIEARENIKETVTFEGEELIEEADKMKEEQGEKMFKEKMEEDIRTEIKDKVREELDSAIADITDEVENA</sequence>
<gene>
    <name evidence="1" type="ORF">S01H1_75581</name>
</gene>